<dbReference type="EMBL" id="VXIS01000012">
    <property type="protein sequence ID" value="KAA8913783.1"/>
    <property type="molecule type" value="Genomic_DNA"/>
</dbReference>
<evidence type="ECO:0000256" key="3">
    <source>
        <dbReference type="ARBA" id="ARBA00012485"/>
    </source>
</evidence>
<evidence type="ECO:0000313" key="9">
    <source>
        <dbReference type="EMBL" id="KAA8913783.1"/>
    </source>
</evidence>
<dbReference type="OrthoDB" id="8068875at2759"/>
<dbReference type="PANTHER" id="PTHR45700:SF2">
    <property type="entry name" value="UBIQUITIN-PROTEIN LIGASE E3C"/>
    <property type="match status" value="1"/>
</dbReference>
<evidence type="ECO:0000256" key="2">
    <source>
        <dbReference type="ARBA" id="ARBA00004906"/>
    </source>
</evidence>
<protein>
    <recommendedName>
        <fullName evidence="3">HECT-type E3 ubiquitin transferase</fullName>
        <ecNumber evidence="3">2.3.2.26</ecNumber>
    </recommendedName>
</protein>
<comment type="catalytic activity">
    <reaction evidence="1">
        <text>S-ubiquitinyl-[E2 ubiquitin-conjugating enzyme]-L-cysteine + [acceptor protein]-L-lysine = [E2 ubiquitin-conjugating enzyme]-L-cysteine + N(6)-ubiquitinyl-[acceptor protein]-L-lysine.</text>
        <dbReference type="EC" id="2.3.2.26"/>
    </reaction>
</comment>
<dbReference type="Pfam" id="PF00632">
    <property type="entry name" value="HECT"/>
    <property type="match status" value="1"/>
</dbReference>
<comment type="caution">
    <text evidence="9">The sequence shown here is derived from an EMBL/GenBank/DDBJ whole genome shotgun (WGS) entry which is preliminary data.</text>
</comment>
<evidence type="ECO:0000313" key="10">
    <source>
        <dbReference type="Proteomes" id="UP000326924"/>
    </source>
</evidence>
<dbReference type="Gene3D" id="3.30.2160.10">
    <property type="entry name" value="Hect, E3 ligase catalytic domain"/>
    <property type="match status" value="1"/>
</dbReference>
<dbReference type="GO" id="GO:0006511">
    <property type="term" value="P:ubiquitin-dependent protein catabolic process"/>
    <property type="evidence" value="ECO:0007669"/>
    <property type="project" value="TreeGrafter"/>
</dbReference>
<feature type="domain" description="HECT" evidence="8">
    <location>
        <begin position="765"/>
        <end position="1152"/>
    </location>
</feature>
<accession>A0A5J5FAG0</accession>
<feature type="compositionally biased region" description="Low complexity" evidence="7">
    <location>
        <begin position="17"/>
        <end position="31"/>
    </location>
</feature>
<evidence type="ECO:0000256" key="4">
    <source>
        <dbReference type="ARBA" id="ARBA00022679"/>
    </source>
</evidence>
<dbReference type="AlphaFoldDB" id="A0A5J5FAG0"/>
<dbReference type="InterPro" id="IPR035983">
    <property type="entry name" value="Hect_E3_ubiquitin_ligase"/>
</dbReference>
<reference evidence="9 10" key="1">
    <citation type="submission" date="2019-09" db="EMBL/GenBank/DDBJ databases">
        <title>Draft genome of the ectomycorrhizal ascomycete Sphaerosporella brunnea.</title>
        <authorList>
            <consortium name="DOE Joint Genome Institute"/>
            <person name="Benucci G.M."/>
            <person name="Marozzi G."/>
            <person name="Antonielli L."/>
            <person name="Sanchez S."/>
            <person name="Marco P."/>
            <person name="Wang X."/>
            <person name="Falini L.B."/>
            <person name="Barry K."/>
            <person name="Haridas S."/>
            <person name="Lipzen A."/>
            <person name="Labutti K."/>
            <person name="Grigoriev I.V."/>
            <person name="Murat C."/>
            <person name="Martin F."/>
            <person name="Albertini E."/>
            <person name="Donnini D."/>
            <person name="Bonito G."/>
        </authorList>
    </citation>
    <scope>NUCLEOTIDE SEQUENCE [LARGE SCALE GENOMIC DNA]</scope>
    <source>
        <strain evidence="9 10">Sb_GMNB300</strain>
    </source>
</reference>
<dbReference type="GO" id="GO:0061630">
    <property type="term" value="F:ubiquitin protein ligase activity"/>
    <property type="evidence" value="ECO:0007669"/>
    <property type="project" value="UniProtKB-EC"/>
</dbReference>
<dbReference type="CDD" id="cd00078">
    <property type="entry name" value="HECTc"/>
    <property type="match status" value="1"/>
</dbReference>
<dbReference type="PANTHER" id="PTHR45700">
    <property type="entry name" value="UBIQUITIN-PROTEIN LIGASE E3C"/>
    <property type="match status" value="1"/>
</dbReference>
<sequence>MFNFTGSGRRPRNVNLSGKKSTPTTTTSGASLLRNKPTPSSSLQAARDERAAREAERRRLKAAEVIQRTWRGRRDAERQRDIWRSALDQAISLDVDQAPSLMSLFLGIAGMGRRKGRRQWSKGDLERLDKMIAVIRTWLLGKEKKPDPKRNRYLRRKFGRLLVEAIDGGVVQNETLEKALQSLAQLSWHAPEISNEEYYSALSKITVSAAWNDTLLQALIEALANPLLPAKYGEPKRATDVDAAYGAFDATYLVTPNLVSLLGDRAIKKLVSEIDLRKVTSCCSMEVSTDSKLWLLSHIIYFTRHDKRAVDLTDGMSPKLSAAQEEYINFVSTVLSSVAVEVGQRIDVEDHAMKDQDQESEDEDEDEGLPSRQPGNQKEPLPVFVKEQIESLIQQSTVTSLLSSTKSTGGDVQVLSGFALTLLLVFPAKRTDMRFWLCVALTSDGVPAVKYVWNAVKKCRLFSHIKADAIAAIDYLKYPPVPRGGVSAKSVEEQWNLIFLFLEMYSFVLVTGDDHEFLQGKGRQLALSEVSELALFLKNLAFAMYWWFAELMGEDRTKDNGAEVYFKTTETGRVWELGYFRSVVTDVLKAIYTRDSRRHFLPNGYWLMQKYLTLDGFIAAVVQEEDNRQQQLAAEAASDDEEDSRADRDSWISLDASTRRHLDLARREKARRKKQRMNFLGAIAPRSEIVQNLPFMIPFDKRVEIFREFVAKDQHKRREGFVDPDQWRFSLNNGRAGGREALAKHHATIRRQHEFEDAYKAFWQLEAGLKEPIQITFVDKFGAEEAGIDGGGVTKEFLTGVCGEAFSPSADVTDEDSIPEEYDEWIYPMRKHKKSMFKENPEHLLYPNPTLLEEMKYTAQLWEADPKPYLSDILSRYEFCGRILGKCLYEGILVDLSFAPFFLLRWSQPATASAVGVNDLRDLDAEVYRHLMALMDFEGDVESTFGLDFTITTQIAPGRVETYNLKPGGDSIPVTNPNRLEYVHLVSKHRLVKEPALQTAAFLRGLTTIINPNWLKMFNQSELQTLVGGDVGNPIDVEDLRRNTIYGGVYEIGDDGEEHESIKLFWQVMHELDDSDRRKVLRFVTSVSRAPLLGFKVLSPRFCIRDAGDDQTRLCSASTCVNLLKMPRYKDRKTLKEKLLYSVRSNAGFDLS</sequence>
<feature type="region of interest" description="Disordered" evidence="7">
    <location>
        <begin position="349"/>
        <end position="380"/>
    </location>
</feature>
<dbReference type="FunFam" id="3.30.2410.10:FF:000017">
    <property type="entry name" value="E3 ubiquitin-protein ligase UPL7"/>
    <property type="match status" value="1"/>
</dbReference>
<proteinExistence type="predicted"/>
<feature type="region of interest" description="Disordered" evidence="7">
    <location>
        <begin position="1"/>
        <end position="54"/>
    </location>
</feature>
<keyword evidence="10" id="KW-1185">Reference proteome</keyword>
<evidence type="ECO:0000259" key="8">
    <source>
        <dbReference type="PROSITE" id="PS50237"/>
    </source>
</evidence>
<dbReference type="PROSITE" id="PS50237">
    <property type="entry name" value="HECT"/>
    <property type="match status" value="1"/>
</dbReference>
<dbReference type="FunFam" id="3.30.2160.10:FF:000002">
    <property type="entry name" value="Putative Ubiquitin-protein ligase E3C"/>
    <property type="match status" value="1"/>
</dbReference>
<feature type="compositionally biased region" description="Acidic residues" evidence="7">
    <location>
        <begin position="358"/>
        <end position="368"/>
    </location>
</feature>
<dbReference type="Proteomes" id="UP000326924">
    <property type="component" value="Unassembled WGS sequence"/>
</dbReference>
<organism evidence="9 10">
    <name type="scientific">Sphaerosporella brunnea</name>
    <dbReference type="NCBI Taxonomy" id="1250544"/>
    <lineage>
        <taxon>Eukaryota</taxon>
        <taxon>Fungi</taxon>
        <taxon>Dikarya</taxon>
        <taxon>Ascomycota</taxon>
        <taxon>Pezizomycotina</taxon>
        <taxon>Pezizomycetes</taxon>
        <taxon>Pezizales</taxon>
        <taxon>Pyronemataceae</taxon>
        <taxon>Sphaerosporella</taxon>
    </lineage>
</organism>
<dbReference type="FunCoup" id="A0A5J5FAG0">
    <property type="interactions" value="428"/>
</dbReference>
<dbReference type="SUPFAM" id="SSF56204">
    <property type="entry name" value="Hect, E3 ligase catalytic domain"/>
    <property type="match status" value="1"/>
</dbReference>
<dbReference type="InterPro" id="IPR044611">
    <property type="entry name" value="E3A/B/C-like"/>
</dbReference>
<evidence type="ECO:0000256" key="1">
    <source>
        <dbReference type="ARBA" id="ARBA00000885"/>
    </source>
</evidence>
<feature type="active site" description="Glycyl thioester intermediate" evidence="6">
    <location>
        <position position="1120"/>
    </location>
</feature>
<dbReference type="SMART" id="SM00119">
    <property type="entry name" value="HECTc"/>
    <property type="match status" value="1"/>
</dbReference>
<keyword evidence="4" id="KW-0808">Transferase</keyword>
<gene>
    <name evidence="9" type="ORF">FN846DRAFT_806559</name>
</gene>
<evidence type="ECO:0000256" key="7">
    <source>
        <dbReference type="SAM" id="MobiDB-lite"/>
    </source>
</evidence>
<evidence type="ECO:0000256" key="5">
    <source>
        <dbReference type="ARBA" id="ARBA00022786"/>
    </source>
</evidence>
<evidence type="ECO:0000256" key="6">
    <source>
        <dbReference type="PROSITE-ProRule" id="PRU00104"/>
    </source>
</evidence>
<dbReference type="InParanoid" id="A0A5J5FAG0"/>
<dbReference type="Gene3D" id="3.30.2410.10">
    <property type="entry name" value="Hect, E3 ligase catalytic domain"/>
    <property type="match status" value="1"/>
</dbReference>
<dbReference type="InterPro" id="IPR000569">
    <property type="entry name" value="HECT_dom"/>
</dbReference>
<keyword evidence="5 6" id="KW-0833">Ubl conjugation pathway</keyword>
<comment type="pathway">
    <text evidence="2">Protein modification; protein ubiquitination.</text>
</comment>
<dbReference type="GO" id="GO:0000209">
    <property type="term" value="P:protein polyubiquitination"/>
    <property type="evidence" value="ECO:0007669"/>
    <property type="project" value="InterPro"/>
</dbReference>
<dbReference type="Gene3D" id="3.90.1750.10">
    <property type="entry name" value="Hect, E3 ligase catalytic domains"/>
    <property type="match status" value="1"/>
</dbReference>
<name>A0A5J5FAG0_9PEZI</name>
<dbReference type="EC" id="2.3.2.26" evidence="3"/>